<dbReference type="GO" id="GO:0005886">
    <property type="term" value="C:plasma membrane"/>
    <property type="evidence" value="ECO:0007669"/>
    <property type="project" value="TreeGrafter"/>
</dbReference>
<dbReference type="Proteomes" id="UP000472273">
    <property type="component" value="Unplaced"/>
</dbReference>
<dbReference type="Ensembl" id="ENSPTXT00000001588.1">
    <property type="protein sequence ID" value="ENSPTXP00000001547.1"/>
    <property type="gene ID" value="ENSPTXG00000001261.1"/>
</dbReference>
<dbReference type="OMA" id="SSIWQKC"/>
<protein>
    <recommendedName>
        <fullName evidence="1">Anoctamin dimerisation domain-containing protein</fullName>
    </recommendedName>
</protein>
<reference evidence="2" key="2">
    <citation type="submission" date="2025-09" db="UniProtKB">
        <authorList>
            <consortium name="Ensembl"/>
        </authorList>
    </citation>
    <scope>IDENTIFICATION</scope>
</reference>
<evidence type="ECO:0000313" key="3">
    <source>
        <dbReference type="Proteomes" id="UP000472273"/>
    </source>
</evidence>
<reference evidence="2" key="1">
    <citation type="submission" date="2025-08" db="UniProtKB">
        <authorList>
            <consortium name="Ensembl"/>
        </authorList>
    </citation>
    <scope>IDENTIFICATION</scope>
</reference>
<proteinExistence type="predicted"/>
<dbReference type="InterPro" id="IPR007632">
    <property type="entry name" value="Anoctamin"/>
</dbReference>
<dbReference type="GO" id="GO:0005229">
    <property type="term" value="F:intracellularly calcium-gated chloride channel activity"/>
    <property type="evidence" value="ECO:0007669"/>
    <property type="project" value="TreeGrafter"/>
</dbReference>
<feature type="domain" description="Anoctamin dimerisation" evidence="1">
    <location>
        <begin position="43"/>
        <end position="245"/>
    </location>
</feature>
<sequence length="293" mass="33479">GVLFIAFFAKYFPLFFQVINNYVDGAQSGVSDSPSPSAGGMHFRDSKRKVDYVLVYHYRKHSSDHGGDSQGPLHRPGSLAIISNGETAKSQQKQQDGSTPEAQIIDVTPQDALEVAEEQQREEFERNLVEAGLELEKEAEDKSQGLSFVRIHAPWNVLSREAEILKIKMPTKRTYEIKEEGGIVKKLSSIWQKCTEPLQPKVPEQTTTRMKNLSYPFSREKIYLYNIQDKDTFFDNGTRSRIVSKPTRKLLLNCGLECFLSLYLQIRETKRIHLSKCYFKCRGSEFQLIAIAF</sequence>
<dbReference type="Pfam" id="PF16178">
    <property type="entry name" value="Anoct_dimer"/>
    <property type="match status" value="1"/>
</dbReference>
<dbReference type="GO" id="GO:0046983">
    <property type="term" value="F:protein dimerization activity"/>
    <property type="evidence" value="ECO:0007669"/>
    <property type="project" value="InterPro"/>
</dbReference>
<name>A0A670XWW7_PSETE</name>
<dbReference type="GeneTree" id="ENSGT00940000155840"/>
<evidence type="ECO:0000313" key="2">
    <source>
        <dbReference type="Ensembl" id="ENSPTXP00000001547.1"/>
    </source>
</evidence>
<accession>A0A670XWW7</accession>
<evidence type="ECO:0000259" key="1">
    <source>
        <dbReference type="Pfam" id="PF16178"/>
    </source>
</evidence>
<keyword evidence="3" id="KW-1185">Reference proteome</keyword>
<dbReference type="PANTHER" id="PTHR12308">
    <property type="entry name" value="ANOCTAMIN"/>
    <property type="match status" value="1"/>
</dbReference>
<dbReference type="PANTHER" id="PTHR12308:SF20">
    <property type="entry name" value="ANOCTAMIN-2"/>
    <property type="match status" value="1"/>
</dbReference>
<dbReference type="AlphaFoldDB" id="A0A670XWW7"/>
<organism evidence="2 3">
    <name type="scientific">Pseudonaja textilis</name>
    <name type="common">Eastern brown snake</name>
    <dbReference type="NCBI Taxonomy" id="8673"/>
    <lineage>
        <taxon>Eukaryota</taxon>
        <taxon>Metazoa</taxon>
        <taxon>Chordata</taxon>
        <taxon>Craniata</taxon>
        <taxon>Vertebrata</taxon>
        <taxon>Euteleostomi</taxon>
        <taxon>Lepidosauria</taxon>
        <taxon>Squamata</taxon>
        <taxon>Bifurcata</taxon>
        <taxon>Unidentata</taxon>
        <taxon>Episquamata</taxon>
        <taxon>Toxicofera</taxon>
        <taxon>Serpentes</taxon>
        <taxon>Colubroidea</taxon>
        <taxon>Elapidae</taxon>
        <taxon>Hydrophiinae</taxon>
        <taxon>Pseudonaja</taxon>
    </lineage>
</organism>
<dbReference type="InterPro" id="IPR032394">
    <property type="entry name" value="Anoct_dimer"/>
</dbReference>